<evidence type="ECO:0000256" key="2">
    <source>
        <dbReference type="ARBA" id="ARBA00023002"/>
    </source>
</evidence>
<dbReference type="Pfam" id="PF04945">
    <property type="entry name" value="YHS"/>
    <property type="match status" value="1"/>
</dbReference>
<evidence type="ECO:0000313" key="7">
    <source>
        <dbReference type="EMBL" id="KIE10664.1"/>
    </source>
</evidence>
<dbReference type="InterPro" id="IPR003430">
    <property type="entry name" value="Phenol_Hydrox"/>
</dbReference>
<accession>A0A0C1QYS9</accession>
<dbReference type="OrthoDB" id="678327at2"/>
<keyword evidence="2" id="KW-0560">Oxidoreductase</keyword>
<evidence type="ECO:0000256" key="4">
    <source>
        <dbReference type="ARBA" id="ARBA00048941"/>
    </source>
</evidence>
<evidence type="ECO:0000259" key="5">
    <source>
        <dbReference type="Pfam" id="PF04945"/>
    </source>
</evidence>
<dbReference type="EC" id="1.14.13.227" evidence="1"/>
<dbReference type="Pfam" id="PF02332">
    <property type="entry name" value="Phenol_Hydrox"/>
    <property type="match status" value="1"/>
</dbReference>
<proteinExistence type="predicted"/>
<dbReference type="Gene3D" id="1.10.620.20">
    <property type="entry name" value="Ribonucleotide Reductase, subunit A"/>
    <property type="match status" value="1"/>
</dbReference>
<protein>
    <recommendedName>
        <fullName evidence="1">propane 2-monooxygenase</fullName>
        <ecNumber evidence="1">1.14.13.227</ecNumber>
    </recommendedName>
</protein>
<comment type="catalytic activity">
    <reaction evidence="4">
        <text>propane + NADH + O2 + H(+) = propan-2-ol + NAD(+) + H2O</text>
        <dbReference type="Rhea" id="RHEA:49992"/>
        <dbReference type="ChEBI" id="CHEBI:15377"/>
        <dbReference type="ChEBI" id="CHEBI:15378"/>
        <dbReference type="ChEBI" id="CHEBI:15379"/>
        <dbReference type="ChEBI" id="CHEBI:17824"/>
        <dbReference type="ChEBI" id="CHEBI:32879"/>
        <dbReference type="ChEBI" id="CHEBI:57540"/>
        <dbReference type="ChEBI" id="CHEBI:57945"/>
        <dbReference type="EC" id="1.14.13.227"/>
    </reaction>
</comment>
<dbReference type="STRING" id="1479485.DA73_0219330"/>
<dbReference type="EMBL" id="JHEG04000001">
    <property type="protein sequence ID" value="KAF3886657.1"/>
    <property type="molecule type" value="Genomic_DNA"/>
</dbReference>
<evidence type="ECO:0000313" key="6">
    <source>
        <dbReference type="EMBL" id="KAF3886657.1"/>
    </source>
</evidence>
<dbReference type="InterPro" id="IPR012348">
    <property type="entry name" value="RNR-like"/>
</dbReference>
<dbReference type="SUPFAM" id="SSF47240">
    <property type="entry name" value="Ferritin-like"/>
    <property type="match status" value="1"/>
</dbReference>
<keyword evidence="8" id="KW-1185">Reference proteome</keyword>
<dbReference type="RefSeq" id="WP_038074576.1">
    <property type="nucleotide sequence ID" value="NZ_JHEG04000001.1"/>
</dbReference>
<evidence type="ECO:0000313" key="8">
    <source>
        <dbReference type="Proteomes" id="UP000029738"/>
    </source>
</evidence>
<dbReference type="AlphaFoldDB" id="A0A0C1QYS9"/>
<sequence>MPKLNRSDWYDLARDMNWNFKYVTYDRVFPEEIAGDYKVPEKDWYVWDESYKITYREYVHNQYEKDMGVYSVKTALDRSKLFEQLDPGWVSSLKAHYGAMVIPEILSVIGEARMSRFGRAAAWRNMALFGTLDEMRHTQIQLLFAHGLLNKDIQFDWAHKGVHTNEWGIIAARHLCDDMFTAADPIATAIQLTFTLETGFTNVQFLGMAADALNVGDVEFGALISSIQTDESRHAQQGEPTLKILLKQGKDLPQKLIDTMFWRSWRIFALLTGLSMDYYTPLEHRQKSFKEFMEEWIIQQFVAQFRDFGLELPWYWETFLEELEWYHHALHLGVWIWRSTLWWNPDAGVSQAEREWLQSKYPNWEKQFGPYWDTLTENIRNNRLDRTYSETFPVTCNLCQLPIVILPSATEAPKPKKVNYKGRVYNFCCEPCQWIFEQNPERYAGHLSIVDRLLSGHIQPPTLEGALAYMGLTPETCGDDADKYTWAS</sequence>
<dbReference type="GO" id="GO:0004497">
    <property type="term" value="F:monooxygenase activity"/>
    <property type="evidence" value="ECO:0007669"/>
    <property type="project" value="UniProtKB-KW"/>
</dbReference>
<dbReference type="Proteomes" id="UP000029738">
    <property type="component" value="Unassembled WGS sequence"/>
</dbReference>
<evidence type="ECO:0000256" key="3">
    <source>
        <dbReference type="ARBA" id="ARBA00023033"/>
    </source>
</evidence>
<organism evidence="7">
    <name type="scientific">Tolypothrix bouteillei VB521301</name>
    <dbReference type="NCBI Taxonomy" id="1479485"/>
    <lineage>
        <taxon>Bacteria</taxon>
        <taxon>Bacillati</taxon>
        <taxon>Cyanobacteriota</taxon>
        <taxon>Cyanophyceae</taxon>
        <taxon>Nostocales</taxon>
        <taxon>Tolypothrichaceae</taxon>
        <taxon>Tolypothrix</taxon>
    </lineage>
</organism>
<keyword evidence="3 7" id="KW-0503">Monooxygenase</keyword>
<reference evidence="7" key="1">
    <citation type="journal article" date="2015" name="Genome Announc.">
        <title>Draft Genome Sequence of Tolypothrix boutellei Strain VB521301.</title>
        <authorList>
            <person name="Chandrababunaidu M.M."/>
            <person name="Singh D."/>
            <person name="Sen D."/>
            <person name="Bhan S."/>
            <person name="Das S."/>
            <person name="Gupta A."/>
            <person name="Adhikary S.P."/>
            <person name="Tripathy S."/>
        </authorList>
    </citation>
    <scope>NUCLEOTIDE SEQUENCE</scope>
    <source>
        <strain evidence="7">VB521301</strain>
    </source>
</reference>
<feature type="domain" description="YHS" evidence="5">
    <location>
        <begin position="415"/>
        <end position="446"/>
    </location>
</feature>
<reference evidence="6" key="2">
    <citation type="submission" date="2019-11" db="EMBL/GenBank/DDBJ databases">
        <title>Improved Assembly of Tolypothrix boutellei genome.</title>
        <authorList>
            <person name="Sarangi A.N."/>
            <person name="Mukherjee M."/>
            <person name="Ghosh S."/>
            <person name="Singh D."/>
            <person name="Das A."/>
            <person name="Kant S."/>
            <person name="Prusty A."/>
            <person name="Tripathy S."/>
        </authorList>
    </citation>
    <scope>NUCLEOTIDE SEQUENCE</scope>
    <source>
        <strain evidence="6">VB521301</strain>
    </source>
</reference>
<dbReference type="InterPro" id="IPR007029">
    <property type="entry name" value="YHS_dom"/>
</dbReference>
<comment type="caution">
    <text evidence="7">The sequence shown here is derived from an EMBL/GenBank/DDBJ whole genome shotgun (WGS) entry which is preliminary data.</text>
</comment>
<evidence type="ECO:0000256" key="1">
    <source>
        <dbReference type="ARBA" id="ARBA00012710"/>
    </source>
</evidence>
<dbReference type="InterPro" id="IPR009078">
    <property type="entry name" value="Ferritin-like_SF"/>
</dbReference>
<dbReference type="EMBL" id="JHEG02000048">
    <property type="protein sequence ID" value="KIE10664.1"/>
    <property type="molecule type" value="Genomic_DNA"/>
</dbReference>
<name>A0A0C1QYS9_9CYAN</name>
<gene>
    <name evidence="7" type="ORF">DA73_0219330</name>
    <name evidence="6" type="ORF">DA73_0400015095</name>
</gene>